<keyword evidence="3" id="KW-1185">Reference proteome</keyword>
<evidence type="ECO:0000256" key="1">
    <source>
        <dbReference type="SAM" id="MobiDB-lite"/>
    </source>
</evidence>
<dbReference type="Gramene" id="TVU37072">
    <property type="protein sequence ID" value="TVU37072"/>
    <property type="gene ID" value="EJB05_19039"/>
</dbReference>
<evidence type="ECO:0000313" key="2">
    <source>
        <dbReference type="EMBL" id="TVU37072.1"/>
    </source>
</evidence>
<name>A0A5J9VKY4_9POAL</name>
<accession>A0A5J9VKY4</accession>
<evidence type="ECO:0000313" key="3">
    <source>
        <dbReference type="Proteomes" id="UP000324897"/>
    </source>
</evidence>
<comment type="caution">
    <text evidence="2">The sequence shown here is derived from an EMBL/GenBank/DDBJ whole genome shotgun (WGS) entry which is preliminary data.</text>
</comment>
<dbReference type="AlphaFoldDB" id="A0A5J9VKY4"/>
<feature type="non-terminal residue" evidence="2">
    <location>
        <position position="1"/>
    </location>
</feature>
<proteinExistence type="predicted"/>
<dbReference type="Proteomes" id="UP000324897">
    <property type="component" value="Unassembled WGS sequence"/>
</dbReference>
<gene>
    <name evidence="2" type="ORF">EJB05_19039</name>
</gene>
<sequence>MRRTPPPTFSPVSRWWRRRASRLSRRCLAGSASREAVLPSGTAELARRRHARDPNAASPRSTTTHGGFDGEHPMDAPPRRAGDRRLDVTEGTTPHLAVRVAVHGRATTPLGGAVAVDHNAQDPALENHAATFTLQPLEGARTQQAQR</sequence>
<organism evidence="2 3">
    <name type="scientific">Eragrostis curvula</name>
    <name type="common">weeping love grass</name>
    <dbReference type="NCBI Taxonomy" id="38414"/>
    <lineage>
        <taxon>Eukaryota</taxon>
        <taxon>Viridiplantae</taxon>
        <taxon>Streptophyta</taxon>
        <taxon>Embryophyta</taxon>
        <taxon>Tracheophyta</taxon>
        <taxon>Spermatophyta</taxon>
        <taxon>Magnoliopsida</taxon>
        <taxon>Liliopsida</taxon>
        <taxon>Poales</taxon>
        <taxon>Poaceae</taxon>
        <taxon>PACMAD clade</taxon>
        <taxon>Chloridoideae</taxon>
        <taxon>Eragrostideae</taxon>
        <taxon>Eragrostidinae</taxon>
        <taxon>Eragrostis</taxon>
    </lineage>
</organism>
<feature type="region of interest" description="Disordered" evidence="1">
    <location>
        <begin position="26"/>
        <end position="94"/>
    </location>
</feature>
<protein>
    <submittedName>
        <fullName evidence="2">Uncharacterized protein</fullName>
    </submittedName>
</protein>
<reference evidence="2 3" key="1">
    <citation type="journal article" date="2019" name="Sci. Rep.">
        <title>A high-quality genome of Eragrostis curvula grass provides insights into Poaceae evolution and supports new strategies to enhance forage quality.</title>
        <authorList>
            <person name="Carballo J."/>
            <person name="Santos B.A.C.M."/>
            <person name="Zappacosta D."/>
            <person name="Garbus I."/>
            <person name="Selva J.P."/>
            <person name="Gallo C.A."/>
            <person name="Diaz A."/>
            <person name="Albertini E."/>
            <person name="Caccamo M."/>
            <person name="Echenique V."/>
        </authorList>
    </citation>
    <scope>NUCLEOTIDE SEQUENCE [LARGE SCALE GENOMIC DNA]</scope>
    <source>
        <strain evidence="3">cv. Victoria</strain>
        <tissue evidence="2">Leaf</tissue>
    </source>
</reference>
<feature type="compositionally biased region" description="Basic and acidic residues" evidence="1">
    <location>
        <begin position="68"/>
        <end position="88"/>
    </location>
</feature>
<dbReference type="EMBL" id="RWGY01000009">
    <property type="protein sequence ID" value="TVU37072.1"/>
    <property type="molecule type" value="Genomic_DNA"/>
</dbReference>